<dbReference type="Pfam" id="PF00933">
    <property type="entry name" value="Glyco_hydro_3"/>
    <property type="match status" value="1"/>
</dbReference>
<dbReference type="Gene3D" id="3.40.50.1700">
    <property type="entry name" value="Glycoside hydrolase family 3 C-terminal domain"/>
    <property type="match status" value="1"/>
</dbReference>
<evidence type="ECO:0000259" key="6">
    <source>
        <dbReference type="Pfam" id="PF00933"/>
    </source>
</evidence>
<evidence type="ECO:0000313" key="7">
    <source>
        <dbReference type="EMBL" id="QPZ39495.1"/>
    </source>
</evidence>
<evidence type="ECO:0000256" key="4">
    <source>
        <dbReference type="ARBA" id="ARBA00022801"/>
    </source>
</evidence>
<dbReference type="InterPro" id="IPR050226">
    <property type="entry name" value="NagZ_Beta-hexosaminidase"/>
</dbReference>
<keyword evidence="5" id="KW-0326">Glycosidase</keyword>
<sequence>MYEENVMVDLSRAPFNLSPDAIAWVETTLSSLSLDEKLGQLFINLDTSFDESYLDSVVSEHKVGGIRFMGAASSVVQAHIRYAQSKAKVPLLVASNPEMGGAGSISDGTLVTSHLGAGSSPDPDDAYRLGYVGGRETAAIGCNWAFAPIVDIHRNWRNTVIGTRSFGDNADIVIERAKRYFDGLSESGSAAAMKHFPGDGIDERDQHVVTTYNTLGHDEWNDSYGRVYRELIEYGVQSIMIGHIGAPELSRHFRPEMTDAEVKPATLAPELLQDLLRGELGFNGLIITDASMMVGFTQALPRRDAVPAAIAAGCDMFLFFRDPAKDRAYLRAGIENGVVTEERLNEALLRVLGLKASLGLHETPRDELVPPVDALEVIGSDEHRAIAASVSDRAVTLVKDTANTLPLTPQSHPRIRLYGITGQSDFTGTDPSGYLDIAKQELERAGFEVHVFKNALQRAAEGEEGVYFHTVMADEASGDYAEKYDAALVFANVAGFAQEATVRIHWSTPMAAEIPWYVTEVPTVLVSLNQPNHLIDVPMVKTLVHAYTPSRESIRAAVEKITGASEFTGTFNENVWCGATWGTRL</sequence>
<organism evidence="7 8">
    <name type="scientific">Paramicrobacterium chengjingii</name>
    <dbReference type="NCBI Taxonomy" id="2769067"/>
    <lineage>
        <taxon>Bacteria</taxon>
        <taxon>Bacillati</taxon>
        <taxon>Actinomycetota</taxon>
        <taxon>Actinomycetes</taxon>
        <taxon>Micrococcales</taxon>
        <taxon>Microbacteriaceae</taxon>
        <taxon>Paramicrobacterium</taxon>
    </lineage>
</organism>
<protein>
    <recommendedName>
        <fullName evidence="3">beta-N-acetylhexosaminidase</fullName>
        <ecNumber evidence="3">3.2.1.52</ecNumber>
    </recommendedName>
</protein>
<gene>
    <name evidence="7" type="ORF">HCR76_05405</name>
</gene>
<dbReference type="InterPro" id="IPR036962">
    <property type="entry name" value="Glyco_hydro_3_N_sf"/>
</dbReference>
<dbReference type="InterPro" id="IPR001764">
    <property type="entry name" value="Glyco_hydro_3_N"/>
</dbReference>
<name>A0ABX6YMG8_9MICO</name>
<dbReference type="SUPFAM" id="SSF51445">
    <property type="entry name" value="(Trans)glycosidases"/>
    <property type="match status" value="1"/>
</dbReference>
<dbReference type="PANTHER" id="PTHR30480">
    <property type="entry name" value="BETA-HEXOSAMINIDASE-RELATED"/>
    <property type="match status" value="1"/>
</dbReference>
<proteinExistence type="inferred from homology"/>
<dbReference type="Proteomes" id="UP000662814">
    <property type="component" value="Chromosome"/>
</dbReference>
<evidence type="ECO:0000256" key="3">
    <source>
        <dbReference type="ARBA" id="ARBA00012663"/>
    </source>
</evidence>
<dbReference type="Gene3D" id="3.20.20.300">
    <property type="entry name" value="Glycoside hydrolase, family 3, N-terminal domain"/>
    <property type="match status" value="1"/>
</dbReference>
<evidence type="ECO:0000256" key="1">
    <source>
        <dbReference type="ARBA" id="ARBA00001231"/>
    </source>
</evidence>
<accession>A0ABX6YMG8</accession>
<comment type="similarity">
    <text evidence="2">Belongs to the glycosyl hydrolase 3 family.</text>
</comment>
<dbReference type="PANTHER" id="PTHR30480:SF13">
    <property type="entry name" value="BETA-HEXOSAMINIDASE"/>
    <property type="match status" value="1"/>
</dbReference>
<dbReference type="EMBL" id="CP061169">
    <property type="protein sequence ID" value="QPZ39495.1"/>
    <property type="molecule type" value="Genomic_DNA"/>
</dbReference>
<keyword evidence="4 7" id="KW-0378">Hydrolase</keyword>
<comment type="catalytic activity">
    <reaction evidence="1">
        <text>Hydrolysis of terminal non-reducing N-acetyl-D-hexosamine residues in N-acetyl-beta-D-hexosaminides.</text>
        <dbReference type="EC" id="3.2.1.52"/>
    </reaction>
</comment>
<evidence type="ECO:0000256" key="5">
    <source>
        <dbReference type="ARBA" id="ARBA00023295"/>
    </source>
</evidence>
<evidence type="ECO:0000256" key="2">
    <source>
        <dbReference type="ARBA" id="ARBA00005336"/>
    </source>
</evidence>
<dbReference type="InterPro" id="IPR036881">
    <property type="entry name" value="Glyco_hydro_3_C_sf"/>
</dbReference>
<dbReference type="InterPro" id="IPR017853">
    <property type="entry name" value="GH"/>
</dbReference>
<evidence type="ECO:0000313" key="8">
    <source>
        <dbReference type="Proteomes" id="UP000662814"/>
    </source>
</evidence>
<dbReference type="GO" id="GO:0016787">
    <property type="term" value="F:hydrolase activity"/>
    <property type="evidence" value="ECO:0007669"/>
    <property type="project" value="UniProtKB-KW"/>
</dbReference>
<keyword evidence="8" id="KW-1185">Reference proteome</keyword>
<reference evidence="7 8" key="1">
    <citation type="submission" date="2020-12" db="EMBL/GenBank/DDBJ databases">
        <title>Microbacterium sp. HY060.</title>
        <authorList>
            <person name="Zhou J."/>
        </authorList>
    </citation>
    <scope>NUCLEOTIDE SEQUENCE [LARGE SCALE GENOMIC DNA]</scope>
    <source>
        <strain evidence="7 8">HY60</strain>
    </source>
</reference>
<dbReference type="EC" id="3.2.1.52" evidence="3"/>
<feature type="domain" description="Glycoside hydrolase family 3 N-terminal" evidence="6">
    <location>
        <begin position="34"/>
        <end position="353"/>
    </location>
</feature>